<feature type="region of interest" description="Disordered" evidence="5">
    <location>
        <begin position="368"/>
        <end position="469"/>
    </location>
</feature>
<dbReference type="PRINTS" id="PR01217">
    <property type="entry name" value="PRICHEXTENSN"/>
</dbReference>
<evidence type="ECO:0000256" key="2">
    <source>
        <dbReference type="ARBA" id="ARBA00022771"/>
    </source>
</evidence>
<dbReference type="InterPro" id="IPR013083">
    <property type="entry name" value="Znf_RING/FYVE/PHD"/>
</dbReference>
<dbReference type="GO" id="GO:0008270">
    <property type="term" value="F:zinc ion binding"/>
    <property type="evidence" value="ECO:0007669"/>
    <property type="project" value="UniProtKB-KW"/>
</dbReference>
<feature type="compositionally biased region" description="Polar residues" evidence="5">
    <location>
        <begin position="252"/>
        <end position="263"/>
    </location>
</feature>
<gene>
    <name evidence="8" type="ORF">FA15DRAFT_686380</name>
</gene>
<evidence type="ECO:0000256" key="5">
    <source>
        <dbReference type="SAM" id="MobiDB-lite"/>
    </source>
</evidence>
<dbReference type="InterPro" id="IPR017455">
    <property type="entry name" value="Znf_FYVE-rel"/>
</dbReference>
<reference evidence="8 9" key="1">
    <citation type="journal article" date="2019" name="Nat. Ecol. Evol.">
        <title>Megaphylogeny resolves global patterns of mushroom evolution.</title>
        <authorList>
            <person name="Varga T."/>
            <person name="Krizsan K."/>
            <person name="Foldi C."/>
            <person name="Dima B."/>
            <person name="Sanchez-Garcia M."/>
            <person name="Sanchez-Ramirez S."/>
            <person name="Szollosi G.J."/>
            <person name="Szarkandi J.G."/>
            <person name="Papp V."/>
            <person name="Albert L."/>
            <person name="Andreopoulos W."/>
            <person name="Angelini C."/>
            <person name="Antonin V."/>
            <person name="Barry K.W."/>
            <person name="Bougher N.L."/>
            <person name="Buchanan P."/>
            <person name="Buyck B."/>
            <person name="Bense V."/>
            <person name="Catcheside P."/>
            <person name="Chovatia M."/>
            <person name="Cooper J."/>
            <person name="Damon W."/>
            <person name="Desjardin D."/>
            <person name="Finy P."/>
            <person name="Geml J."/>
            <person name="Haridas S."/>
            <person name="Hughes K."/>
            <person name="Justo A."/>
            <person name="Karasinski D."/>
            <person name="Kautmanova I."/>
            <person name="Kiss B."/>
            <person name="Kocsube S."/>
            <person name="Kotiranta H."/>
            <person name="LaButti K.M."/>
            <person name="Lechner B.E."/>
            <person name="Liimatainen K."/>
            <person name="Lipzen A."/>
            <person name="Lukacs Z."/>
            <person name="Mihaltcheva S."/>
            <person name="Morgado L.N."/>
            <person name="Niskanen T."/>
            <person name="Noordeloos M.E."/>
            <person name="Ohm R.A."/>
            <person name="Ortiz-Santana B."/>
            <person name="Ovrebo C."/>
            <person name="Racz N."/>
            <person name="Riley R."/>
            <person name="Savchenko A."/>
            <person name="Shiryaev A."/>
            <person name="Soop K."/>
            <person name="Spirin V."/>
            <person name="Szebenyi C."/>
            <person name="Tomsovsky M."/>
            <person name="Tulloss R.E."/>
            <person name="Uehling J."/>
            <person name="Grigoriev I.V."/>
            <person name="Vagvolgyi C."/>
            <person name="Papp T."/>
            <person name="Martin F.M."/>
            <person name="Miettinen O."/>
            <person name="Hibbett D.S."/>
            <person name="Nagy L.G."/>
        </authorList>
    </citation>
    <scope>NUCLEOTIDE SEQUENCE [LARGE SCALE GENOMIC DNA]</scope>
    <source>
        <strain evidence="8 9">CBS 121175</strain>
    </source>
</reference>
<dbReference type="Pfam" id="PF01363">
    <property type="entry name" value="FYVE"/>
    <property type="match status" value="1"/>
</dbReference>
<evidence type="ECO:0000313" key="8">
    <source>
        <dbReference type="EMBL" id="TFK26616.1"/>
    </source>
</evidence>
<dbReference type="InterPro" id="IPR051728">
    <property type="entry name" value="RING-FYVE_E3_ubiquitin-ligase"/>
</dbReference>
<dbReference type="SUPFAM" id="SSF57903">
    <property type="entry name" value="FYVE/PHD zinc finger"/>
    <property type="match status" value="1"/>
</dbReference>
<proteinExistence type="predicted"/>
<dbReference type="PROSITE" id="PS50178">
    <property type="entry name" value="ZF_FYVE"/>
    <property type="match status" value="1"/>
</dbReference>
<dbReference type="SMART" id="SM00184">
    <property type="entry name" value="RING"/>
    <property type="match status" value="1"/>
</dbReference>
<name>A0A5C3L351_COPMA</name>
<dbReference type="InterPro" id="IPR001841">
    <property type="entry name" value="Znf_RING"/>
</dbReference>
<dbReference type="STRING" id="230819.A0A5C3L351"/>
<evidence type="ECO:0000259" key="7">
    <source>
        <dbReference type="PROSITE" id="PS50178"/>
    </source>
</evidence>
<dbReference type="AlphaFoldDB" id="A0A5C3L351"/>
<evidence type="ECO:0000256" key="4">
    <source>
        <dbReference type="PROSITE-ProRule" id="PRU00175"/>
    </source>
</evidence>
<dbReference type="Gene3D" id="3.30.40.10">
    <property type="entry name" value="Zinc/RING finger domain, C3HC4 (zinc finger)"/>
    <property type="match status" value="2"/>
</dbReference>
<dbReference type="Proteomes" id="UP000307440">
    <property type="component" value="Unassembled WGS sequence"/>
</dbReference>
<dbReference type="EMBL" id="ML210173">
    <property type="protein sequence ID" value="TFK26616.1"/>
    <property type="molecule type" value="Genomic_DNA"/>
</dbReference>
<evidence type="ECO:0008006" key="10">
    <source>
        <dbReference type="Google" id="ProtNLM"/>
    </source>
</evidence>
<keyword evidence="9" id="KW-1185">Reference proteome</keyword>
<organism evidence="8 9">
    <name type="scientific">Coprinopsis marcescibilis</name>
    <name type="common">Agaric fungus</name>
    <name type="synonym">Psathyrella marcescibilis</name>
    <dbReference type="NCBI Taxonomy" id="230819"/>
    <lineage>
        <taxon>Eukaryota</taxon>
        <taxon>Fungi</taxon>
        <taxon>Dikarya</taxon>
        <taxon>Basidiomycota</taxon>
        <taxon>Agaricomycotina</taxon>
        <taxon>Agaricomycetes</taxon>
        <taxon>Agaricomycetidae</taxon>
        <taxon>Agaricales</taxon>
        <taxon>Agaricineae</taxon>
        <taxon>Psathyrellaceae</taxon>
        <taxon>Coprinopsis</taxon>
    </lineage>
</organism>
<evidence type="ECO:0000256" key="3">
    <source>
        <dbReference type="ARBA" id="ARBA00022833"/>
    </source>
</evidence>
<keyword evidence="2 4" id="KW-0863">Zinc-finger</keyword>
<sequence length="530" mass="59015">MSDARRGLPLLSGPPPTPPSNASQLDGCRKCGKEFNLIFARSRKCNHCGYLYCHSCSDYQALMPRTGSETGYDVLPVCGHCIDYLTITAAGKGYLKSLPLGKLKTYANAYRIGISHAVEKDDVIEAILSKRGPNGCLPAENENYFRRHSVPIADQRPGLRNMFRSSPSDQPGTSPPPPPPPPQNRPPPFARPDLAPDPPLFQHQQGSPQAHHYSHFGPPPTPPSINSFARPHVYPQSQTRPQYQPPPRPHSEWSQYPGQQHSGTYDHYHNYHVPNHPPPPPPPQASRPSPTHQPPSAPPVPPPRPQPTSQPTSRPPPAAPPSLNELLNIPSEDVKKLSISALKSVLFTNHVNAGQVLEKEELVKKVLTLVEDERRDRERQRQAEELEEMERLQREQERREEVEREQRERRNREQEQQRAAEEAGNQSSGDQASGEAAEPNARPGVDNNEPRTNTNAKPSTPQSPPKPIVQERGGLCVICQDEEANIAIVDCGHMVMCRGCSDLIMNSSRECPLCRTRIVTEARLLRIFKA</sequence>
<feature type="compositionally biased region" description="Pro residues" evidence="5">
    <location>
        <begin position="275"/>
        <end position="320"/>
    </location>
</feature>
<feature type="region of interest" description="Disordered" evidence="5">
    <location>
        <begin position="1"/>
        <end position="24"/>
    </location>
</feature>
<feature type="region of interest" description="Disordered" evidence="5">
    <location>
        <begin position="152"/>
        <end position="327"/>
    </location>
</feature>
<dbReference type="SUPFAM" id="SSF57850">
    <property type="entry name" value="RING/U-box"/>
    <property type="match status" value="1"/>
</dbReference>
<dbReference type="PROSITE" id="PS50089">
    <property type="entry name" value="ZF_RING_2"/>
    <property type="match status" value="1"/>
</dbReference>
<feature type="domain" description="FYVE-type" evidence="7">
    <location>
        <begin position="22"/>
        <end position="86"/>
    </location>
</feature>
<dbReference type="PANTHER" id="PTHR14879">
    <property type="entry name" value="CASPASE REGULATOR, RING FINGER DOMAIN-CONTAINING"/>
    <property type="match status" value="1"/>
</dbReference>
<dbReference type="Pfam" id="PF13920">
    <property type="entry name" value="zf-C3HC4_3"/>
    <property type="match status" value="1"/>
</dbReference>
<protein>
    <recommendedName>
        <fullName evidence="10">RING-type domain-containing protein</fullName>
    </recommendedName>
</protein>
<feature type="compositionally biased region" description="Polar residues" evidence="5">
    <location>
        <begin position="450"/>
        <end position="460"/>
    </location>
</feature>
<evidence type="ECO:0000313" key="9">
    <source>
        <dbReference type="Proteomes" id="UP000307440"/>
    </source>
</evidence>
<evidence type="ECO:0000256" key="1">
    <source>
        <dbReference type="ARBA" id="ARBA00022723"/>
    </source>
</evidence>
<keyword evidence="3" id="KW-0862">Zinc</keyword>
<keyword evidence="1" id="KW-0479">Metal-binding</keyword>
<dbReference type="InterPro" id="IPR011011">
    <property type="entry name" value="Znf_FYVE_PHD"/>
</dbReference>
<accession>A0A5C3L351</accession>
<feature type="domain" description="RING-type" evidence="6">
    <location>
        <begin position="476"/>
        <end position="515"/>
    </location>
</feature>
<dbReference type="PANTHER" id="PTHR14879:SF5">
    <property type="entry name" value="RING-TYPE DOMAIN-CONTAINING PROTEIN"/>
    <property type="match status" value="1"/>
</dbReference>
<feature type="compositionally biased region" description="Basic and acidic residues" evidence="5">
    <location>
        <begin position="371"/>
        <end position="421"/>
    </location>
</feature>
<dbReference type="SMART" id="SM00064">
    <property type="entry name" value="FYVE"/>
    <property type="match status" value="1"/>
</dbReference>
<evidence type="ECO:0000259" key="6">
    <source>
        <dbReference type="PROSITE" id="PS50089"/>
    </source>
</evidence>
<dbReference type="InterPro" id="IPR000306">
    <property type="entry name" value="Znf_FYVE"/>
</dbReference>
<feature type="compositionally biased region" description="Pro residues" evidence="5">
    <location>
        <begin position="173"/>
        <end position="199"/>
    </location>
</feature>
<dbReference type="OrthoDB" id="3045089at2759"/>